<name>A0ABX1H7D8_9ACTN</name>
<organism evidence="1 2">
    <name type="scientific">Streptomyces physcomitrii</name>
    <dbReference type="NCBI Taxonomy" id="2724184"/>
    <lineage>
        <taxon>Bacteria</taxon>
        <taxon>Bacillati</taxon>
        <taxon>Actinomycetota</taxon>
        <taxon>Actinomycetes</taxon>
        <taxon>Kitasatosporales</taxon>
        <taxon>Streptomycetaceae</taxon>
        <taxon>Streptomyces</taxon>
    </lineage>
</organism>
<comment type="caution">
    <text evidence="1">The sequence shown here is derived from an EMBL/GenBank/DDBJ whole genome shotgun (WGS) entry which is preliminary data.</text>
</comment>
<dbReference type="EMBL" id="JAAWWP010000015">
    <property type="protein sequence ID" value="NKI44003.1"/>
    <property type="molecule type" value="Genomic_DNA"/>
</dbReference>
<accession>A0ABX1H7D8</accession>
<dbReference type="InterPro" id="IPR011990">
    <property type="entry name" value="TPR-like_helical_dom_sf"/>
</dbReference>
<dbReference type="SUPFAM" id="SSF48452">
    <property type="entry name" value="TPR-like"/>
    <property type="match status" value="1"/>
</dbReference>
<keyword evidence="2" id="KW-1185">Reference proteome</keyword>
<dbReference type="Gene3D" id="1.25.40.10">
    <property type="entry name" value="Tetratricopeptide repeat domain"/>
    <property type="match status" value="1"/>
</dbReference>
<dbReference type="Proteomes" id="UP000772196">
    <property type="component" value="Unassembled WGS sequence"/>
</dbReference>
<evidence type="ECO:0000313" key="2">
    <source>
        <dbReference type="Proteomes" id="UP000772196"/>
    </source>
</evidence>
<sequence length="166" mass="17821">MWPASPRDRLALAPDGERYTAVTGELPRVLRAGVPAGPVLAGDVRAALVATGLTLARLLRAEGNTRDALPVLRLALREQVSEGRGELLTVQLELSELLAETGQLREAIEVLEPAFQHVHKVYGPEAVLVCRRLADLLQESGNHIQACEVRKHALDIAEYGSVGGPA</sequence>
<reference evidence="1 2" key="1">
    <citation type="submission" date="2020-04" db="EMBL/GenBank/DDBJ databases">
        <title>Phylogenetic Diversity and Antibacterial Activity against Ralstonia solanacearum of Endophytic Actinomycete Isolated from Moss.</title>
        <authorList>
            <person name="Zhuang X."/>
        </authorList>
    </citation>
    <scope>NUCLEOTIDE SEQUENCE [LARGE SCALE GENOMIC DNA]</scope>
    <source>
        <strain evidence="1 2">LD120</strain>
    </source>
</reference>
<evidence type="ECO:0000313" key="1">
    <source>
        <dbReference type="EMBL" id="NKI44003.1"/>
    </source>
</evidence>
<gene>
    <name evidence="1" type="ORF">HFV08_22675</name>
</gene>
<protein>
    <submittedName>
        <fullName evidence="1">Tetratricopeptide repeat protein</fullName>
    </submittedName>
</protein>
<proteinExistence type="predicted"/>
<dbReference type="RefSeq" id="WP_168541847.1">
    <property type="nucleotide sequence ID" value="NZ_JAAWWP010000015.1"/>
</dbReference>